<dbReference type="SMART" id="SM00369">
    <property type="entry name" value="LRR_TYP"/>
    <property type="match status" value="5"/>
</dbReference>
<evidence type="ECO:0000313" key="5">
    <source>
        <dbReference type="EMBL" id="KAG2195490.1"/>
    </source>
</evidence>
<keyword evidence="1" id="KW-0433">Leucine-rich repeat</keyword>
<evidence type="ECO:0000256" key="3">
    <source>
        <dbReference type="SAM" id="MobiDB-lite"/>
    </source>
</evidence>
<dbReference type="PANTHER" id="PTHR48051:SF1">
    <property type="entry name" value="RAS SUPPRESSOR PROTEIN 1"/>
    <property type="match status" value="1"/>
</dbReference>
<proteinExistence type="predicted"/>
<dbReference type="InterPro" id="IPR001611">
    <property type="entry name" value="Leu-rich_rpt"/>
</dbReference>
<dbReference type="OrthoDB" id="660555at2759"/>
<name>A0A8H7QNP6_9FUNG</name>
<dbReference type="SUPFAM" id="SSF52058">
    <property type="entry name" value="L domain-like"/>
    <property type="match status" value="1"/>
</dbReference>
<dbReference type="AlphaFoldDB" id="A0A8H7QNP6"/>
<evidence type="ECO:0000313" key="6">
    <source>
        <dbReference type="Proteomes" id="UP000603453"/>
    </source>
</evidence>
<dbReference type="Gene3D" id="3.80.10.10">
    <property type="entry name" value="Ribonuclease Inhibitor"/>
    <property type="match status" value="1"/>
</dbReference>
<dbReference type="InterPro" id="IPR032675">
    <property type="entry name" value="LRR_dom_sf"/>
</dbReference>
<evidence type="ECO:0000259" key="4">
    <source>
        <dbReference type="Pfam" id="PF23598"/>
    </source>
</evidence>
<feature type="region of interest" description="Disordered" evidence="3">
    <location>
        <begin position="109"/>
        <end position="133"/>
    </location>
</feature>
<feature type="compositionally biased region" description="Acidic residues" evidence="3">
    <location>
        <begin position="110"/>
        <end position="131"/>
    </location>
</feature>
<keyword evidence="6" id="KW-1185">Reference proteome</keyword>
<evidence type="ECO:0000256" key="2">
    <source>
        <dbReference type="ARBA" id="ARBA00022737"/>
    </source>
</evidence>
<dbReference type="PROSITE" id="PS51450">
    <property type="entry name" value="LRR"/>
    <property type="match status" value="3"/>
</dbReference>
<dbReference type="Pfam" id="PF12799">
    <property type="entry name" value="LRR_4"/>
    <property type="match status" value="1"/>
</dbReference>
<dbReference type="InterPro" id="IPR003591">
    <property type="entry name" value="Leu-rich_rpt_typical-subtyp"/>
</dbReference>
<dbReference type="EMBL" id="JAEPRD010000169">
    <property type="protein sequence ID" value="KAG2195490.1"/>
    <property type="molecule type" value="Genomic_DNA"/>
</dbReference>
<dbReference type="Proteomes" id="UP000603453">
    <property type="component" value="Unassembled WGS sequence"/>
</dbReference>
<gene>
    <name evidence="5" type="ORF">INT47_012034</name>
</gene>
<keyword evidence="2" id="KW-0677">Repeat</keyword>
<dbReference type="InterPro" id="IPR025875">
    <property type="entry name" value="Leu-rich_rpt_4"/>
</dbReference>
<reference evidence="5" key="1">
    <citation type="submission" date="2020-12" db="EMBL/GenBank/DDBJ databases">
        <title>Metabolic potential, ecology and presence of endohyphal bacteria is reflected in genomic diversity of Mucoromycotina.</title>
        <authorList>
            <person name="Muszewska A."/>
            <person name="Okrasinska A."/>
            <person name="Steczkiewicz K."/>
            <person name="Drgas O."/>
            <person name="Orlowska M."/>
            <person name="Perlinska-Lenart U."/>
            <person name="Aleksandrzak-Piekarczyk T."/>
            <person name="Szatraj K."/>
            <person name="Zielenkiewicz U."/>
            <person name="Pilsyk S."/>
            <person name="Malc E."/>
            <person name="Mieczkowski P."/>
            <person name="Kruszewska J.S."/>
            <person name="Biernat P."/>
            <person name="Pawlowska J."/>
        </authorList>
    </citation>
    <scope>NUCLEOTIDE SEQUENCE</scope>
    <source>
        <strain evidence="5">WA0000017839</strain>
    </source>
</reference>
<organism evidence="5 6">
    <name type="scientific">Mucor saturninus</name>
    <dbReference type="NCBI Taxonomy" id="64648"/>
    <lineage>
        <taxon>Eukaryota</taxon>
        <taxon>Fungi</taxon>
        <taxon>Fungi incertae sedis</taxon>
        <taxon>Mucoromycota</taxon>
        <taxon>Mucoromycotina</taxon>
        <taxon>Mucoromycetes</taxon>
        <taxon>Mucorales</taxon>
        <taxon>Mucorineae</taxon>
        <taxon>Mucoraceae</taxon>
        <taxon>Mucor</taxon>
    </lineage>
</organism>
<protein>
    <recommendedName>
        <fullName evidence="4">Disease resistance R13L4/SHOC-2-like LRR domain-containing protein</fullName>
    </recommendedName>
</protein>
<evidence type="ECO:0000256" key="1">
    <source>
        <dbReference type="ARBA" id="ARBA00022614"/>
    </source>
</evidence>
<dbReference type="GO" id="GO:0005737">
    <property type="term" value="C:cytoplasm"/>
    <property type="evidence" value="ECO:0007669"/>
    <property type="project" value="TreeGrafter"/>
</dbReference>
<dbReference type="InterPro" id="IPR050216">
    <property type="entry name" value="LRR_domain-containing"/>
</dbReference>
<dbReference type="InterPro" id="IPR055414">
    <property type="entry name" value="LRR_R13L4/SHOC2-like"/>
</dbReference>
<feature type="domain" description="Disease resistance R13L4/SHOC-2-like LRR" evidence="4">
    <location>
        <begin position="215"/>
        <end position="299"/>
    </location>
</feature>
<comment type="caution">
    <text evidence="5">The sequence shown here is derived from an EMBL/GenBank/DDBJ whole genome shotgun (WGS) entry which is preliminary data.</text>
</comment>
<dbReference type="SMART" id="SM00364">
    <property type="entry name" value="LRR_BAC"/>
    <property type="match status" value="5"/>
</dbReference>
<dbReference type="PANTHER" id="PTHR48051">
    <property type="match status" value="1"/>
</dbReference>
<dbReference type="Pfam" id="PF23598">
    <property type="entry name" value="LRR_14"/>
    <property type="match status" value="1"/>
</dbReference>
<accession>A0A8H7QNP6</accession>
<sequence>MGQQQSSKSQAPLTFGYINQRSSEEQVNFAQYVENGRDTPDFVRDNPHLYKLELTCSHCNREPQVVVAEGVNTTCRDCNKNKRLSLVRHDLENDLNYIDETYYPNLVHYEEEEEEEERDDENISNEEEGDREEGWSALTMAQVSPPKRLVSPQLSVDLSGKSLIKLSSSIGYLTNLTKLDLSDNQMINLPSAIGQLKNLRILNASKNQLESIPDSINSLHKLKAMNLSQNKLTGLPKGIGRLPSLIILILNQNELKQLPREIALLQDLITLNISNNPLKSIPAEIAMLKSLRKLTAENCAFESEFVFPLTHDPPSLFEICARKISTDKIPLPARLGHITDYFKREQTCSFCYGPYFDSFVTRGKFIERTNRQLIALDYKLCAAHWSDENDRISAMFSTPHERQPQVNLQVLEEDGLLTPMEEIDHRQDYFGSIRSSQTTLHADLPPPTSSSHSLFHSPLLASQENLILPFATLNSRQSHQVDQILASEPEELSTSRRMHKKPNRVIKEGFASLSVRLGRRPRDRSDTV</sequence>